<dbReference type="Pfam" id="PF13193">
    <property type="entry name" value="AMP-binding_C"/>
    <property type="match status" value="1"/>
</dbReference>
<evidence type="ECO:0000256" key="2">
    <source>
        <dbReference type="ARBA" id="ARBA00022598"/>
    </source>
</evidence>
<dbReference type="InterPro" id="IPR042099">
    <property type="entry name" value="ANL_N_sf"/>
</dbReference>
<gene>
    <name evidence="5" type="ORF">DES41_10344</name>
</gene>
<keyword evidence="2" id="KW-0436">Ligase</keyword>
<dbReference type="InterPro" id="IPR025110">
    <property type="entry name" value="AMP-bd_C"/>
</dbReference>
<dbReference type="RefSeq" id="WP_114467884.1">
    <property type="nucleotide sequence ID" value="NZ_QPJK01000003.1"/>
</dbReference>
<dbReference type="Gene3D" id="3.40.50.12780">
    <property type="entry name" value="N-terminal domain of ligase-like"/>
    <property type="match status" value="1"/>
</dbReference>
<feature type="domain" description="AMP-dependent synthetase/ligase" evidence="3">
    <location>
        <begin position="9"/>
        <end position="349"/>
    </location>
</feature>
<protein>
    <submittedName>
        <fullName evidence="5">Long-chain acyl-CoA synthetase</fullName>
    </submittedName>
</protein>
<dbReference type="EMBL" id="QPJK01000003">
    <property type="protein sequence ID" value="RCW72439.1"/>
    <property type="molecule type" value="Genomic_DNA"/>
</dbReference>
<evidence type="ECO:0000313" key="5">
    <source>
        <dbReference type="EMBL" id="RCW72439.1"/>
    </source>
</evidence>
<organism evidence="5 6">
    <name type="scientific">Pseudorhodoferax soli</name>
    <dbReference type="NCBI Taxonomy" id="545864"/>
    <lineage>
        <taxon>Bacteria</taxon>
        <taxon>Pseudomonadati</taxon>
        <taxon>Pseudomonadota</taxon>
        <taxon>Betaproteobacteria</taxon>
        <taxon>Burkholderiales</taxon>
        <taxon>Comamonadaceae</taxon>
    </lineage>
</organism>
<evidence type="ECO:0000259" key="3">
    <source>
        <dbReference type="Pfam" id="PF00501"/>
    </source>
</evidence>
<dbReference type="InterPro" id="IPR020845">
    <property type="entry name" value="AMP-binding_CS"/>
</dbReference>
<dbReference type="PROSITE" id="PS00455">
    <property type="entry name" value="AMP_BINDING"/>
    <property type="match status" value="1"/>
</dbReference>
<dbReference type="SUPFAM" id="SSF56801">
    <property type="entry name" value="Acetyl-CoA synthetase-like"/>
    <property type="match status" value="1"/>
</dbReference>
<dbReference type="PANTHER" id="PTHR43201">
    <property type="entry name" value="ACYL-COA SYNTHETASE"/>
    <property type="match status" value="1"/>
</dbReference>
<dbReference type="InterPro" id="IPR045851">
    <property type="entry name" value="AMP-bd_C_sf"/>
</dbReference>
<comment type="caution">
    <text evidence="5">The sequence shown here is derived from an EMBL/GenBank/DDBJ whole genome shotgun (WGS) entry which is preliminary data.</text>
</comment>
<name>A0A368XY93_9BURK</name>
<evidence type="ECO:0000259" key="4">
    <source>
        <dbReference type="Pfam" id="PF13193"/>
    </source>
</evidence>
<dbReference type="InterPro" id="IPR000873">
    <property type="entry name" value="AMP-dep_synth/lig_dom"/>
</dbReference>
<dbReference type="Gene3D" id="3.30.300.30">
    <property type="match status" value="1"/>
</dbReference>
<dbReference type="Proteomes" id="UP000252884">
    <property type="component" value="Unassembled WGS sequence"/>
</dbReference>
<sequence>MHPTLVFADRTWPPEAMAELADRISGGLRALGLGEGDTAAVMLRNGPAYVATTIACRRAGVYLVSVNWHFKAAEAGFLLADSGARVLLVHDDLQAQITGGVPEGVAVQAVPQDETQGIGWAAAFGQGQDVLPPATGVAFNTVVYTSGTTGRPKGVRRLPVPAERRAAIDAANQQVGRTVYGVTAASRALLSAPMYHSATMSFVLSCCGAGATLVLEPGFSAERTLALIEHHRITHAYLVPTMYQRLLALPDAVRARHDLSSLQQVSSTGSPCAPELKRRMIDWFGPVITEAYGSSEAGYTTFIDSATWLQRPGSAGRALGEAQVRILDEAGAPVPAGQMGLIYVRQPAMPDFTYIGRDEARAAIGREGLVTLGDMGYLDADGYLFICDRQSDMVISGGVNIYPAEIEAELLTMPGVADAAVFGIPDAEFGEGLAAAVQLHPGAAVDAPAVQAWLRERLANYKVPRTIAFHDSLPREDTGKIFKRRLREPYWEGVARRI</sequence>
<reference evidence="5 6" key="1">
    <citation type="submission" date="2018-07" db="EMBL/GenBank/DDBJ databases">
        <title>Genomic Encyclopedia of Type Strains, Phase IV (KMG-IV): sequencing the most valuable type-strain genomes for metagenomic binning, comparative biology and taxonomic classification.</title>
        <authorList>
            <person name="Goeker M."/>
        </authorList>
    </citation>
    <scope>NUCLEOTIDE SEQUENCE [LARGE SCALE GENOMIC DNA]</scope>
    <source>
        <strain evidence="5 6">DSM 21634</strain>
    </source>
</reference>
<keyword evidence="6" id="KW-1185">Reference proteome</keyword>
<comment type="similarity">
    <text evidence="1">Belongs to the ATP-dependent AMP-binding enzyme family.</text>
</comment>
<proteinExistence type="inferred from homology"/>
<accession>A0A368XY93</accession>
<dbReference type="GO" id="GO:0031956">
    <property type="term" value="F:medium-chain fatty acid-CoA ligase activity"/>
    <property type="evidence" value="ECO:0007669"/>
    <property type="project" value="TreeGrafter"/>
</dbReference>
<dbReference type="GO" id="GO:0006631">
    <property type="term" value="P:fatty acid metabolic process"/>
    <property type="evidence" value="ECO:0007669"/>
    <property type="project" value="TreeGrafter"/>
</dbReference>
<dbReference type="AlphaFoldDB" id="A0A368XY93"/>
<dbReference type="PANTHER" id="PTHR43201:SF5">
    <property type="entry name" value="MEDIUM-CHAIN ACYL-COA LIGASE ACSF2, MITOCHONDRIAL"/>
    <property type="match status" value="1"/>
</dbReference>
<dbReference type="Pfam" id="PF00501">
    <property type="entry name" value="AMP-binding"/>
    <property type="match status" value="1"/>
</dbReference>
<evidence type="ECO:0000256" key="1">
    <source>
        <dbReference type="ARBA" id="ARBA00006432"/>
    </source>
</evidence>
<dbReference type="OrthoDB" id="9766486at2"/>
<feature type="domain" description="AMP-binding enzyme C-terminal" evidence="4">
    <location>
        <begin position="405"/>
        <end position="480"/>
    </location>
</feature>
<evidence type="ECO:0000313" key="6">
    <source>
        <dbReference type="Proteomes" id="UP000252884"/>
    </source>
</evidence>